<accession>A0AAV9WMG2</accession>
<evidence type="ECO:0000313" key="3">
    <source>
        <dbReference type="Proteomes" id="UP001370758"/>
    </source>
</evidence>
<name>A0AAV9WMG2_9PEZI</name>
<gene>
    <name evidence="2" type="ORF">TWF481_004783</name>
</gene>
<evidence type="ECO:0000256" key="1">
    <source>
        <dbReference type="SAM" id="SignalP"/>
    </source>
</evidence>
<organism evidence="2 3">
    <name type="scientific">Arthrobotrys musiformis</name>
    <dbReference type="NCBI Taxonomy" id="47236"/>
    <lineage>
        <taxon>Eukaryota</taxon>
        <taxon>Fungi</taxon>
        <taxon>Dikarya</taxon>
        <taxon>Ascomycota</taxon>
        <taxon>Pezizomycotina</taxon>
        <taxon>Orbiliomycetes</taxon>
        <taxon>Orbiliales</taxon>
        <taxon>Orbiliaceae</taxon>
        <taxon>Arthrobotrys</taxon>
    </lineage>
</organism>
<feature type="signal peptide" evidence="1">
    <location>
        <begin position="1"/>
        <end position="20"/>
    </location>
</feature>
<protein>
    <recommendedName>
        <fullName evidence="4">Hydrophobin</fullName>
    </recommendedName>
</protein>
<dbReference type="Proteomes" id="UP001370758">
    <property type="component" value="Unassembled WGS sequence"/>
</dbReference>
<evidence type="ECO:0008006" key="4">
    <source>
        <dbReference type="Google" id="ProtNLM"/>
    </source>
</evidence>
<proteinExistence type="predicted"/>
<reference evidence="2 3" key="1">
    <citation type="submission" date="2023-08" db="EMBL/GenBank/DDBJ databases">
        <authorList>
            <person name="Palmer J.M."/>
        </authorList>
    </citation>
    <scope>NUCLEOTIDE SEQUENCE [LARGE SCALE GENOMIC DNA]</scope>
    <source>
        <strain evidence="2 3">TWF481</strain>
    </source>
</reference>
<dbReference type="AlphaFoldDB" id="A0AAV9WMG2"/>
<sequence length="420" mass="44122">MAPYKSTILLSLLLTGASQAYWVPFPLKTVPGPGPGIRVVDNSPRDTHGDIISVGLQAPPGPGGSTPPGLIQLRPSPVTRRDLEIAEPQSTHITMFNREFDFPQLVPGSEFNHSALSNNSIGCAFGASNCANVGKADICCPDLLIISPIQVSLESSCFETERSPVGVICCQNPFMCERVAHHPEEFSTYDLTCISGYHECPAQLGGGCCPDGLSCGSDSCFEAISGPDGLNAYPEHEHEDDQDVYTEGDPKIISPYPTNVPRSPYKVLKTGVSILKTGEIEECVGPQCEDPLSGGTPDEVGQAIQSVVAGSGVVLTLTRGATAVGGIATHLPSIPGAPNSAGGIIGAPNVVDGLVPGLDKTPVDALKSDGSSYIKHGSSVWPRMLSGEHIRYLALSLVIHGVIGMRLNPGLVLINRMVHF</sequence>
<evidence type="ECO:0000313" key="2">
    <source>
        <dbReference type="EMBL" id="KAK6510070.1"/>
    </source>
</evidence>
<keyword evidence="1" id="KW-0732">Signal</keyword>
<dbReference type="EMBL" id="JAVHJL010000002">
    <property type="protein sequence ID" value="KAK6510070.1"/>
    <property type="molecule type" value="Genomic_DNA"/>
</dbReference>
<feature type="chain" id="PRO_5043653827" description="Hydrophobin" evidence="1">
    <location>
        <begin position="21"/>
        <end position="420"/>
    </location>
</feature>
<keyword evidence="3" id="KW-1185">Reference proteome</keyword>
<comment type="caution">
    <text evidence="2">The sequence shown here is derived from an EMBL/GenBank/DDBJ whole genome shotgun (WGS) entry which is preliminary data.</text>
</comment>